<dbReference type="GO" id="GO:0016787">
    <property type="term" value="F:hydrolase activity"/>
    <property type="evidence" value="ECO:0007669"/>
    <property type="project" value="UniProtKB-KW"/>
</dbReference>
<dbReference type="InterPro" id="IPR000073">
    <property type="entry name" value="AB_hydrolase_1"/>
</dbReference>
<dbReference type="EMBL" id="JACTAG010000001">
    <property type="protein sequence ID" value="MBD3663291.1"/>
    <property type="molecule type" value="Genomic_DNA"/>
</dbReference>
<proteinExistence type="predicted"/>
<comment type="caution">
    <text evidence="2">The sequence shown here is derived from an EMBL/GenBank/DDBJ whole genome shotgun (WGS) entry which is preliminary data.</text>
</comment>
<evidence type="ECO:0000313" key="2">
    <source>
        <dbReference type="EMBL" id="MBD3663291.1"/>
    </source>
</evidence>
<dbReference type="Gene3D" id="3.40.50.1820">
    <property type="entry name" value="alpha/beta hydrolase"/>
    <property type="match status" value="1"/>
</dbReference>
<accession>A0A927D2P3</accession>
<organism evidence="2 3">
    <name type="scientific">Sulfitobacter aestuariivivens</name>
    <dbReference type="NCBI Taxonomy" id="2766981"/>
    <lineage>
        <taxon>Bacteria</taxon>
        <taxon>Pseudomonadati</taxon>
        <taxon>Pseudomonadota</taxon>
        <taxon>Alphaproteobacteria</taxon>
        <taxon>Rhodobacterales</taxon>
        <taxon>Roseobacteraceae</taxon>
        <taxon>Sulfitobacter</taxon>
    </lineage>
</organism>
<dbReference type="RefSeq" id="WP_191074264.1">
    <property type="nucleotide sequence ID" value="NZ_JACTAG010000001.1"/>
</dbReference>
<keyword evidence="2" id="KW-0378">Hydrolase</keyword>
<gene>
    <name evidence="2" type="ORF">H9Q16_05105</name>
</gene>
<dbReference type="AlphaFoldDB" id="A0A927D2P3"/>
<keyword evidence="3" id="KW-1185">Reference proteome</keyword>
<evidence type="ECO:0000259" key="1">
    <source>
        <dbReference type="Pfam" id="PF12697"/>
    </source>
</evidence>
<dbReference type="InterPro" id="IPR029058">
    <property type="entry name" value="AB_hydrolase_fold"/>
</dbReference>
<dbReference type="PANTHER" id="PTHR37017:SF11">
    <property type="entry name" value="ESTERASE_LIPASE_THIOESTERASE DOMAIN-CONTAINING PROTEIN"/>
    <property type="match status" value="1"/>
</dbReference>
<dbReference type="SUPFAM" id="SSF53474">
    <property type="entry name" value="alpha/beta-Hydrolases"/>
    <property type="match status" value="1"/>
</dbReference>
<dbReference type="PANTHER" id="PTHR37017">
    <property type="entry name" value="AB HYDROLASE-1 DOMAIN-CONTAINING PROTEIN-RELATED"/>
    <property type="match status" value="1"/>
</dbReference>
<dbReference type="InterPro" id="IPR052897">
    <property type="entry name" value="Sec-Metab_Biosynth_Hydrolase"/>
</dbReference>
<protein>
    <submittedName>
        <fullName evidence="2">Alpha/beta hydrolase</fullName>
    </submittedName>
</protein>
<dbReference type="Proteomes" id="UP000635142">
    <property type="component" value="Unassembled WGS sequence"/>
</dbReference>
<reference evidence="2" key="1">
    <citation type="submission" date="2020-08" db="EMBL/GenBank/DDBJ databases">
        <title>Sulfitobacter aestuariivivens sp. nov., isolated from a tidal flat.</title>
        <authorList>
            <person name="Park S."/>
            <person name="Yoon J.-H."/>
        </authorList>
    </citation>
    <scope>NUCLEOTIDE SEQUENCE</scope>
    <source>
        <strain evidence="2">TSTF-M16</strain>
    </source>
</reference>
<sequence>MATYVVVHGAWHDGSLLADVAGHLEGMGWSVHTPTILGNGAGEDKSVGLDAAIGSIADYIAAHDLTDIVLAGHSYGGMIISGVYDRMPDRIKRLVYWNAFVPHDGESLDDLVPPPFAQLFSDLAQAGGSGGFSVPYPIWRDGFFSDGDGNLAQNAYDKLNPHPHATFADKISLKSAPGNWEVGKSYINGLNDAAMPHSLGWHPRLSERLGIFRLVQVMDGHEALFINPKGAAEALHMAGQD</sequence>
<dbReference type="Pfam" id="PF12697">
    <property type="entry name" value="Abhydrolase_6"/>
    <property type="match status" value="1"/>
</dbReference>
<feature type="domain" description="AB hydrolase-1" evidence="1">
    <location>
        <begin position="5"/>
        <end position="232"/>
    </location>
</feature>
<evidence type="ECO:0000313" key="3">
    <source>
        <dbReference type="Proteomes" id="UP000635142"/>
    </source>
</evidence>
<name>A0A927D2P3_9RHOB</name>